<dbReference type="Gene3D" id="3.40.1580.10">
    <property type="entry name" value="SMI1/KNR4-like"/>
    <property type="match status" value="1"/>
</dbReference>
<accession>A0A1Y2PFS9</accession>
<dbReference type="AlphaFoldDB" id="A0A1Y2PFS9"/>
<organism evidence="2 3">
    <name type="scientific">Tenacibaculum holothuriorum</name>
    <dbReference type="NCBI Taxonomy" id="1635173"/>
    <lineage>
        <taxon>Bacteria</taxon>
        <taxon>Pseudomonadati</taxon>
        <taxon>Bacteroidota</taxon>
        <taxon>Flavobacteriia</taxon>
        <taxon>Flavobacteriales</taxon>
        <taxon>Flavobacteriaceae</taxon>
        <taxon>Tenacibaculum</taxon>
    </lineage>
</organism>
<proteinExistence type="predicted"/>
<dbReference type="Pfam" id="PF09346">
    <property type="entry name" value="SMI1_KNR4"/>
    <property type="match status" value="1"/>
</dbReference>
<dbReference type="RefSeq" id="WP_143592012.1">
    <property type="nucleotide sequence ID" value="NZ_LAPZ01000001.1"/>
</dbReference>
<evidence type="ECO:0000313" key="3">
    <source>
        <dbReference type="Proteomes" id="UP000194221"/>
    </source>
</evidence>
<dbReference type="SUPFAM" id="SSF160631">
    <property type="entry name" value="SMI1/KNR4-like"/>
    <property type="match status" value="1"/>
</dbReference>
<dbReference type="InterPro" id="IPR037883">
    <property type="entry name" value="Knr4/Smi1-like_sf"/>
</dbReference>
<sequence length="167" mass="19657">MKRLFKQLSESAIRLGDIVYAQEQINKGWIGNKPASNKEIKKLEESLALELPEDYKELIRLTNGFTAPNAIEPNFLSIEKVDYLRNIDQELIKAYRIEGLEQVGKLLEESILIGGLYEEQHFLLIPPNKTIAKWRYWKFANWIPGEEPYENLRHYFKTIIRFNQDES</sequence>
<gene>
    <name evidence="2" type="ORF">WH52_01465</name>
</gene>
<feature type="domain" description="Knr4/Smi1-like" evidence="1">
    <location>
        <begin position="34"/>
        <end position="158"/>
    </location>
</feature>
<dbReference type="InterPro" id="IPR018958">
    <property type="entry name" value="Knr4/Smi1-like_dom"/>
</dbReference>
<dbReference type="OrthoDB" id="646254at2"/>
<dbReference type="Proteomes" id="UP000194221">
    <property type="component" value="Unassembled WGS sequence"/>
</dbReference>
<name>A0A1Y2PFS9_9FLAO</name>
<evidence type="ECO:0000259" key="1">
    <source>
        <dbReference type="SMART" id="SM00860"/>
    </source>
</evidence>
<evidence type="ECO:0000313" key="2">
    <source>
        <dbReference type="EMBL" id="OSY89332.1"/>
    </source>
</evidence>
<reference evidence="2 3" key="1">
    <citation type="submission" date="2015-03" db="EMBL/GenBank/DDBJ databases">
        <title>Genome sequence of Tenacibaculum sp. S2-2, isolated from intestinal microbiota of sea cucumber, Apostichopus japonicas.</title>
        <authorList>
            <person name="Shao Z."/>
            <person name="Wang L."/>
            <person name="Li X."/>
        </authorList>
    </citation>
    <scope>NUCLEOTIDE SEQUENCE [LARGE SCALE GENOMIC DNA]</scope>
    <source>
        <strain evidence="2 3">S2-2</strain>
    </source>
</reference>
<dbReference type="InParanoid" id="A0A1Y2PFS9"/>
<dbReference type="STRING" id="1635173.WH52_01465"/>
<comment type="caution">
    <text evidence="2">The sequence shown here is derived from an EMBL/GenBank/DDBJ whole genome shotgun (WGS) entry which is preliminary data.</text>
</comment>
<protein>
    <submittedName>
        <fullName evidence="2">Cell wall assembly protein</fullName>
    </submittedName>
</protein>
<dbReference type="SMART" id="SM00860">
    <property type="entry name" value="SMI1_KNR4"/>
    <property type="match status" value="1"/>
</dbReference>
<dbReference type="EMBL" id="LAPZ01000001">
    <property type="protein sequence ID" value="OSY89332.1"/>
    <property type="molecule type" value="Genomic_DNA"/>
</dbReference>
<keyword evidence="3" id="KW-1185">Reference proteome</keyword>